<dbReference type="EMBL" id="JAEKNR010000198">
    <property type="protein sequence ID" value="MBJ7600296.1"/>
    <property type="molecule type" value="Genomic_DNA"/>
</dbReference>
<dbReference type="GO" id="GO:0005886">
    <property type="term" value="C:plasma membrane"/>
    <property type="evidence" value="ECO:0007669"/>
    <property type="project" value="UniProtKB-SubCell"/>
</dbReference>
<evidence type="ECO:0000256" key="5">
    <source>
        <dbReference type="ARBA" id="ARBA00022592"/>
    </source>
</evidence>
<dbReference type="InterPro" id="IPR035906">
    <property type="entry name" value="MetI-like_sf"/>
</dbReference>
<evidence type="ECO:0000256" key="6">
    <source>
        <dbReference type="ARBA" id="ARBA00022692"/>
    </source>
</evidence>
<keyword evidence="5 10" id="KW-0592">Phosphate transport</keyword>
<keyword evidence="3 9" id="KW-0813">Transport</keyword>
<evidence type="ECO:0000313" key="12">
    <source>
        <dbReference type="EMBL" id="MBJ7600296.1"/>
    </source>
</evidence>
<evidence type="ECO:0000256" key="9">
    <source>
        <dbReference type="RuleBase" id="RU363032"/>
    </source>
</evidence>
<dbReference type="Gene3D" id="1.10.3720.10">
    <property type="entry name" value="MetI-like"/>
    <property type="match status" value="1"/>
</dbReference>
<keyword evidence="8 9" id="KW-0472">Membrane</keyword>
<dbReference type="CDD" id="cd06261">
    <property type="entry name" value="TM_PBP2"/>
    <property type="match status" value="1"/>
</dbReference>
<dbReference type="PROSITE" id="PS50928">
    <property type="entry name" value="ABC_TM1"/>
    <property type="match status" value="1"/>
</dbReference>
<evidence type="ECO:0000256" key="4">
    <source>
        <dbReference type="ARBA" id="ARBA00022475"/>
    </source>
</evidence>
<evidence type="ECO:0000256" key="1">
    <source>
        <dbReference type="ARBA" id="ARBA00004651"/>
    </source>
</evidence>
<feature type="transmembrane region" description="Helical" evidence="9">
    <location>
        <begin position="251"/>
        <end position="269"/>
    </location>
</feature>
<accession>A0A934K2C2</accession>
<dbReference type="AlphaFoldDB" id="A0A934K2C2"/>
<dbReference type="PANTHER" id="PTHR30425">
    <property type="entry name" value="PHOSPHATE TRANSPORT SYSTEM PERMEASE PROTEIN PST"/>
    <property type="match status" value="1"/>
</dbReference>
<proteinExistence type="inferred from homology"/>
<dbReference type="NCBIfam" id="TIGR02138">
    <property type="entry name" value="phosphate_pstC"/>
    <property type="match status" value="1"/>
</dbReference>
<keyword evidence="4 10" id="KW-1003">Cell membrane</keyword>
<dbReference type="GO" id="GO:0006817">
    <property type="term" value="P:phosphate ion transport"/>
    <property type="evidence" value="ECO:0007669"/>
    <property type="project" value="UniProtKB-KW"/>
</dbReference>
<evidence type="ECO:0000256" key="3">
    <source>
        <dbReference type="ARBA" id="ARBA00022448"/>
    </source>
</evidence>
<comment type="function">
    <text evidence="10">Part of the binding-protein-dependent transport system for phosphate; probably responsible for the translocation of the substrate across the membrane.</text>
</comment>
<evidence type="ECO:0000256" key="2">
    <source>
        <dbReference type="ARBA" id="ARBA00007069"/>
    </source>
</evidence>
<evidence type="ECO:0000259" key="11">
    <source>
        <dbReference type="PROSITE" id="PS50928"/>
    </source>
</evidence>
<gene>
    <name evidence="12" type="primary">pstC</name>
    <name evidence="12" type="ORF">JF922_19755</name>
</gene>
<feature type="transmembrane region" description="Helical" evidence="9">
    <location>
        <begin position="110"/>
        <end position="131"/>
    </location>
</feature>
<dbReference type="Proteomes" id="UP000612893">
    <property type="component" value="Unassembled WGS sequence"/>
</dbReference>
<feature type="transmembrane region" description="Helical" evidence="9">
    <location>
        <begin position="72"/>
        <end position="98"/>
    </location>
</feature>
<comment type="similarity">
    <text evidence="2 10">Belongs to the binding-protein-dependent transport system permease family. CysTW subfamily.</text>
</comment>
<dbReference type="RefSeq" id="WP_338204066.1">
    <property type="nucleotide sequence ID" value="NZ_JAEKNR010000198.1"/>
</dbReference>
<dbReference type="PANTHER" id="PTHR30425:SF1">
    <property type="entry name" value="PHOSPHATE TRANSPORT SYSTEM PERMEASE PROTEIN PSTC"/>
    <property type="match status" value="1"/>
</dbReference>
<sequence>MIRALRLQRRGRRVEGFLLFSLAASIVIPVALAIIVLVLLVQAQPAIQHFGLSFFWKSAWNPVKLDFGALPFIYGTLLTSAIALAIALPVGVGVAVFLAEPGAARVRSGIGLGVELLAAIPSVVYGIWALYVMAPFVLQHIEVPASARLGWIPILGGPPRATSLFSASLVLAVMILPTLAAVSRDVIKAVPGGLREASVALGATWTETVWRVILPTALPGIFGATVLALGRALGETIAVTMVIGNRPAIQASWFAPAYTLASVIANEFAEATGKLYSAALVELGLILILVTLAVNLGAQLLVHSTSRQMDR</sequence>
<evidence type="ECO:0000256" key="8">
    <source>
        <dbReference type="ARBA" id="ARBA00023136"/>
    </source>
</evidence>
<dbReference type="Pfam" id="PF00528">
    <property type="entry name" value="BPD_transp_1"/>
    <property type="match status" value="1"/>
</dbReference>
<evidence type="ECO:0000256" key="10">
    <source>
        <dbReference type="RuleBase" id="RU363054"/>
    </source>
</evidence>
<organism evidence="12 13">
    <name type="scientific">Candidatus Nephthysia bennettiae</name>
    <dbReference type="NCBI Taxonomy" id="3127016"/>
    <lineage>
        <taxon>Bacteria</taxon>
        <taxon>Bacillati</taxon>
        <taxon>Candidatus Dormiibacterota</taxon>
        <taxon>Candidatus Dormibacteria</taxon>
        <taxon>Candidatus Dormibacterales</taxon>
        <taxon>Candidatus Dormibacteraceae</taxon>
        <taxon>Candidatus Nephthysia</taxon>
    </lineage>
</organism>
<feature type="domain" description="ABC transmembrane type-1" evidence="11">
    <location>
        <begin position="73"/>
        <end position="298"/>
    </location>
</feature>
<dbReference type="InterPro" id="IPR011864">
    <property type="entry name" value="Phosphate_PstC"/>
</dbReference>
<dbReference type="SUPFAM" id="SSF161098">
    <property type="entry name" value="MetI-like"/>
    <property type="match status" value="1"/>
</dbReference>
<keyword evidence="7 9" id="KW-1133">Transmembrane helix</keyword>
<feature type="transmembrane region" description="Helical" evidence="9">
    <location>
        <begin position="275"/>
        <end position="302"/>
    </location>
</feature>
<comment type="caution">
    <text evidence="12">The sequence shown here is derived from an EMBL/GenBank/DDBJ whole genome shotgun (WGS) entry which is preliminary data.</text>
</comment>
<comment type="subcellular location">
    <subcellularLocation>
        <location evidence="1 9">Cell membrane</location>
        <topology evidence="1 9">Multi-pass membrane protein</topology>
    </subcellularLocation>
</comment>
<reference evidence="12" key="1">
    <citation type="submission" date="2020-10" db="EMBL/GenBank/DDBJ databases">
        <title>Ca. Dormibacterota MAGs.</title>
        <authorList>
            <person name="Montgomery K."/>
        </authorList>
    </citation>
    <scope>NUCLEOTIDE SEQUENCE [LARGE SCALE GENOMIC DNA]</scope>
    <source>
        <strain evidence="12">SC8812_S17_10</strain>
    </source>
</reference>
<dbReference type="InterPro" id="IPR000515">
    <property type="entry name" value="MetI-like"/>
</dbReference>
<comment type="caution">
    <text evidence="10">Lacks conserved residue(s) required for the propagation of feature annotation.</text>
</comment>
<evidence type="ECO:0000256" key="7">
    <source>
        <dbReference type="ARBA" id="ARBA00022989"/>
    </source>
</evidence>
<keyword evidence="6 9" id="KW-0812">Transmembrane</keyword>
<protein>
    <recommendedName>
        <fullName evidence="10">Phosphate transport system permease protein</fullName>
    </recommendedName>
</protein>
<keyword evidence="13" id="KW-1185">Reference proteome</keyword>
<name>A0A934K2C2_9BACT</name>
<feature type="transmembrane region" description="Helical" evidence="9">
    <location>
        <begin position="16"/>
        <end position="41"/>
    </location>
</feature>
<dbReference type="InterPro" id="IPR051124">
    <property type="entry name" value="Phosphate_Transport_Permease"/>
</dbReference>
<evidence type="ECO:0000313" key="13">
    <source>
        <dbReference type="Proteomes" id="UP000612893"/>
    </source>
</evidence>